<dbReference type="PANTHER" id="PTHR33527">
    <property type="entry name" value="OS07G0274300 PROTEIN"/>
    <property type="match status" value="1"/>
</dbReference>
<gene>
    <name evidence="1" type="ORF">Syun_031224</name>
</gene>
<dbReference type="PANTHER" id="PTHR33527:SF14">
    <property type="entry name" value="OS07G0274300 PROTEIN"/>
    <property type="match status" value="1"/>
</dbReference>
<dbReference type="EMBL" id="JBBNAF010000046">
    <property type="protein sequence ID" value="KAK9081778.1"/>
    <property type="molecule type" value="Genomic_DNA"/>
</dbReference>
<sequence length="380" mass="43080">MDRNCVRAKAPLCSCQGTCQSPTVLVQRPVQRHHYAYAKECAKERVKAQPCSCQGATVLPPRKAPRNMPNSTSNPSYSSIFMSSSSHISVEDFYAFHTINRELFTRLVIDLRRDPGYSILSLALFLWFDNIGFPDVVVKLRSLPDAVVDVVGEEATIILRYLETRTLPPSAPPNALENLIPTIRGLMDSRLTFQFLQEQRIRVLYGVSQFMEDVCSRAFVDIVQRLAVVREREAASTSVGHQPFVMPTNFGVRPPVVPPMAPTVPPRYVVVQDPIAPQIETAPMNKSIAAQQERTMFMTFSRGYPVSEAEVRDYFTRNYGDRIDSFHMEEVEVTQQALYAPVVYCTHAMVTCYTCKEEYIRFVINGKHVRVKRSVSQNRT</sequence>
<organism evidence="1 2">
    <name type="scientific">Stephania yunnanensis</name>
    <dbReference type="NCBI Taxonomy" id="152371"/>
    <lineage>
        <taxon>Eukaryota</taxon>
        <taxon>Viridiplantae</taxon>
        <taxon>Streptophyta</taxon>
        <taxon>Embryophyta</taxon>
        <taxon>Tracheophyta</taxon>
        <taxon>Spermatophyta</taxon>
        <taxon>Magnoliopsida</taxon>
        <taxon>Ranunculales</taxon>
        <taxon>Menispermaceae</taxon>
        <taxon>Menispermoideae</taxon>
        <taxon>Cissampelideae</taxon>
        <taxon>Stephania</taxon>
    </lineage>
</organism>
<comment type="caution">
    <text evidence="1">The sequence shown here is derived from an EMBL/GenBank/DDBJ whole genome shotgun (WGS) entry which is preliminary data.</text>
</comment>
<dbReference type="AlphaFoldDB" id="A0AAP0HB62"/>
<proteinExistence type="predicted"/>
<accession>A0AAP0HB62</accession>
<evidence type="ECO:0000313" key="2">
    <source>
        <dbReference type="Proteomes" id="UP001420932"/>
    </source>
</evidence>
<protein>
    <submittedName>
        <fullName evidence="1">Uncharacterized protein</fullName>
    </submittedName>
</protein>
<reference evidence="1 2" key="1">
    <citation type="submission" date="2024-01" db="EMBL/GenBank/DDBJ databases">
        <title>Genome assemblies of Stephania.</title>
        <authorList>
            <person name="Yang L."/>
        </authorList>
    </citation>
    <scope>NUCLEOTIDE SEQUENCE [LARGE SCALE GENOMIC DNA]</scope>
    <source>
        <strain evidence="1">YNDBR</strain>
        <tissue evidence="1">Leaf</tissue>
    </source>
</reference>
<keyword evidence="2" id="KW-1185">Reference proteome</keyword>
<evidence type="ECO:0000313" key="1">
    <source>
        <dbReference type="EMBL" id="KAK9081778.1"/>
    </source>
</evidence>
<name>A0AAP0HB62_9MAGN</name>
<dbReference type="Proteomes" id="UP001420932">
    <property type="component" value="Unassembled WGS sequence"/>
</dbReference>